<accession>A0A0T6DPR1</accession>
<evidence type="ECO:0000313" key="1">
    <source>
        <dbReference type="EMBL" id="KRU21778.1"/>
    </source>
</evidence>
<gene>
    <name evidence="1" type="ORF">AS194_02590</name>
</gene>
<organism evidence="1 2">
    <name type="scientific">Psychrobacter piscatorii</name>
    <dbReference type="NCBI Taxonomy" id="554343"/>
    <lineage>
        <taxon>Bacteria</taxon>
        <taxon>Pseudomonadati</taxon>
        <taxon>Pseudomonadota</taxon>
        <taxon>Gammaproteobacteria</taxon>
        <taxon>Moraxellales</taxon>
        <taxon>Moraxellaceae</taxon>
        <taxon>Psychrobacter</taxon>
    </lineage>
</organism>
<dbReference type="PIRSF" id="PIRSF035170">
    <property type="entry name" value="HD_phosphohydro"/>
    <property type="match status" value="1"/>
</dbReference>
<dbReference type="RefSeq" id="WP_058025492.1">
    <property type="nucleotide sequence ID" value="NZ_LNDJ01000096.1"/>
</dbReference>
<dbReference type="SUPFAM" id="SSF109604">
    <property type="entry name" value="HD-domain/PDEase-like"/>
    <property type="match status" value="1"/>
</dbReference>
<dbReference type="AlphaFoldDB" id="A0A0T6DPR1"/>
<keyword evidence="2" id="KW-1185">Reference proteome</keyword>
<name>A0A0T6DPR1_9GAMM</name>
<proteinExistence type="predicted"/>
<dbReference type="Proteomes" id="UP000051202">
    <property type="component" value="Unassembled WGS sequence"/>
</dbReference>
<evidence type="ECO:0008006" key="3">
    <source>
        <dbReference type="Google" id="ProtNLM"/>
    </source>
</evidence>
<dbReference type="EMBL" id="LNDJ01000096">
    <property type="protein sequence ID" value="KRU21778.1"/>
    <property type="molecule type" value="Genomic_DNA"/>
</dbReference>
<dbReference type="InterPro" id="IPR009218">
    <property type="entry name" value="HD_phosphohydro"/>
</dbReference>
<comment type="caution">
    <text evidence="1">The sequence shown here is derived from an EMBL/GenBank/DDBJ whole genome shotgun (WGS) entry which is preliminary data.</text>
</comment>
<reference evidence="1 2" key="1">
    <citation type="submission" date="2015-11" db="EMBL/GenBank/DDBJ databases">
        <title>Permanent draft genome of Psychrobacter piscatorii LQ58.</title>
        <authorList>
            <person name="Zhou M."/>
            <person name="Dong B."/>
            <person name="Liu Q."/>
        </authorList>
    </citation>
    <scope>NUCLEOTIDE SEQUENCE [LARGE SCALE GENOMIC DNA]</scope>
    <source>
        <strain evidence="1 2">LQ58</strain>
    </source>
</reference>
<sequence>MNELPPINMELGNHFYLCLSALNSDVTPDDAQALWQDISVRYGEPQRAYHTLSHIEQLLVQFDSIRHHLTAPYIVALALYYHDVIYDPTRVDNEQKSAEYAVDALSSYLSPEQCQDIYAFIMMTANHQIDESIDSVKYSSVKYSDAAYLLDMDLSILGAPWSTYQQYAQAIRQEYAHVADDNYRDGRTAVLQGLLAHPKLYLTDYYYSQLEAQARDNIKRELISLAAL</sequence>
<dbReference type="STRING" id="554343.AS194_02590"/>
<dbReference type="PANTHER" id="PTHR21174">
    <property type="match status" value="1"/>
</dbReference>
<protein>
    <recommendedName>
        <fullName evidence="3">Metal-dependent hydrolase</fullName>
    </recommendedName>
</protein>
<evidence type="ECO:0000313" key="2">
    <source>
        <dbReference type="Proteomes" id="UP000051202"/>
    </source>
</evidence>
<dbReference type="PANTHER" id="PTHR21174:SF0">
    <property type="entry name" value="HD PHOSPHOHYDROLASE FAMILY PROTEIN-RELATED"/>
    <property type="match status" value="1"/>
</dbReference>